<dbReference type="Gene3D" id="3.40.50.850">
    <property type="entry name" value="Isochorismatase-like"/>
    <property type="match status" value="1"/>
</dbReference>
<comment type="caution">
    <text evidence="2">The sequence shown here is derived from an EMBL/GenBank/DDBJ whole genome shotgun (WGS) entry which is preliminary data.</text>
</comment>
<sequence length="98" mass="11299">MKERHVLTELKDIVSGDHAALVVWDVQNMLVNRIFNKDSFIATLEKLIEGARKAGTPIFFTRITPLPEQFESSVRLALRRNFSQMPTDALDLYIKPRE</sequence>
<feature type="domain" description="Isochorismatase-like" evidence="1">
    <location>
        <begin position="19"/>
        <end position="66"/>
    </location>
</feature>
<dbReference type="Pfam" id="PF00857">
    <property type="entry name" value="Isochorismatase"/>
    <property type="match status" value="1"/>
</dbReference>
<feature type="non-terminal residue" evidence="2">
    <location>
        <position position="98"/>
    </location>
</feature>
<reference evidence="2" key="1">
    <citation type="submission" date="2013-08" db="EMBL/GenBank/DDBJ databases">
        <authorList>
            <person name="Mendez C."/>
            <person name="Richter M."/>
            <person name="Ferrer M."/>
            <person name="Sanchez J."/>
        </authorList>
    </citation>
    <scope>NUCLEOTIDE SEQUENCE</scope>
</reference>
<dbReference type="SUPFAM" id="SSF52499">
    <property type="entry name" value="Isochorismatase-like hydrolases"/>
    <property type="match status" value="1"/>
</dbReference>
<protein>
    <submittedName>
        <fullName evidence="2">Isochorismatase hydrolase</fullName>
    </submittedName>
</protein>
<keyword evidence="2" id="KW-0378">Hydrolase</keyword>
<reference evidence="2" key="2">
    <citation type="journal article" date="2014" name="ISME J.">
        <title>Microbial stratification in low pH oxic and suboxic macroscopic growths along an acid mine drainage.</title>
        <authorList>
            <person name="Mendez-Garcia C."/>
            <person name="Mesa V."/>
            <person name="Sprenger R.R."/>
            <person name="Richter M."/>
            <person name="Diez M.S."/>
            <person name="Solano J."/>
            <person name="Bargiela R."/>
            <person name="Golyshina O.V."/>
            <person name="Manteca A."/>
            <person name="Ramos J.L."/>
            <person name="Gallego J.R."/>
            <person name="Llorente I."/>
            <person name="Martins Dos Santos V.A."/>
            <person name="Jensen O.N."/>
            <person name="Pelaez A.I."/>
            <person name="Sanchez J."/>
            <person name="Ferrer M."/>
        </authorList>
    </citation>
    <scope>NUCLEOTIDE SEQUENCE</scope>
</reference>
<gene>
    <name evidence="2" type="ORF">B2A_07809</name>
</gene>
<dbReference type="InterPro" id="IPR036380">
    <property type="entry name" value="Isochorismatase-like_sf"/>
</dbReference>
<dbReference type="EMBL" id="AUZZ01005615">
    <property type="protein sequence ID" value="EQD48932.1"/>
    <property type="molecule type" value="Genomic_DNA"/>
</dbReference>
<accession>T0ZWB4</accession>
<dbReference type="InterPro" id="IPR000868">
    <property type="entry name" value="Isochorismatase-like_dom"/>
</dbReference>
<name>T0ZWB4_9ZZZZ</name>
<organism evidence="2">
    <name type="scientific">mine drainage metagenome</name>
    <dbReference type="NCBI Taxonomy" id="410659"/>
    <lineage>
        <taxon>unclassified sequences</taxon>
        <taxon>metagenomes</taxon>
        <taxon>ecological metagenomes</taxon>
    </lineage>
</organism>
<dbReference type="AlphaFoldDB" id="T0ZWB4"/>
<evidence type="ECO:0000259" key="1">
    <source>
        <dbReference type="Pfam" id="PF00857"/>
    </source>
</evidence>
<evidence type="ECO:0000313" key="2">
    <source>
        <dbReference type="EMBL" id="EQD48932.1"/>
    </source>
</evidence>
<dbReference type="GO" id="GO:0016787">
    <property type="term" value="F:hydrolase activity"/>
    <property type="evidence" value="ECO:0007669"/>
    <property type="project" value="UniProtKB-KW"/>
</dbReference>
<proteinExistence type="predicted"/>